<dbReference type="InterPro" id="IPR041577">
    <property type="entry name" value="RT_RNaseH_2"/>
</dbReference>
<dbReference type="PANTHER" id="PTHR37984">
    <property type="entry name" value="PROTEIN CBG26694"/>
    <property type="match status" value="1"/>
</dbReference>
<reference evidence="8" key="1">
    <citation type="submission" date="2019-12" db="EMBL/GenBank/DDBJ databases">
        <authorList>
            <person name="Scholes J."/>
        </authorList>
    </citation>
    <scope>NUCLEOTIDE SEQUENCE</scope>
</reference>
<dbReference type="PROSITE" id="PS50878">
    <property type="entry name" value="RT_POL"/>
    <property type="match status" value="1"/>
</dbReference>
<dbReference type="SUPFAM" id="SSF56672">
    <property type="entry name" value="DNA/RNA polymerases"/>
    <property type="match status" value="1"/>
</dbReference>
<dbReference type="OrthoDB" id="542221at2759"/>
<keyword evidence="1" id="KW-0808">Transferase</keyword>
<keyword evidence="4" id="KW-0378">Hydrolase</keyword>
<evidence type="ECO:0000256" key="1">
    <source>
        <dbReference type="ARBA" id="ARBA00022679"/>
    </source>
</evidence>
<feature type="non-terminal residue" evidence="8">
    <location>
        <position position="934"/>
    </location>
</feature>
<dbReference type="Gene3D" id="2.40.70.10">
    <property type="entry name" value="Acid Proteases"/>
    <property type="match status" value="1"/>
</dbReference>
<evidence type="ECO:0000256" key="5">
    <source>
        <dbReference type="ARBA" id="ARBA00023268"/>
    </source>
</evidence>
<protein>
    <recommendedName>
        <fullName evidence="7">Reverse transcriptase domain-containing protein</fullName>
    </recommendedName>
</protein>
<feature type="non-terminal residue" evidence="8">
    <location>
        <position position="1"/>
    </location>
</feature>
<keyword evidence="3" id="KW-0540">Nuclease</keyword>
<keyword evidence="2" id="KW-0548">Nucleotidyltransferase</keyword>
<feature type="compositionally biased region" description="Basic and acidic residues" evidence="6">
    <location>
        <begin position="169"/>
        <end position="185"/>
    </location>
</feature>
<dbReference type="PANTHER" id="PTHR37984:SF5">
    <property type="entry name" value="PROTEIN NYNRIN-LIKE"/>
    <property type="match status" value="1"/>
</dbReference>
<feature type="compositionally biased region" description="Basic and acidic residues" evidence="6">
    <location>
        <begin position="401"/>
        <end position="433"/>
    </location>
</feature>
<dbReference type="Gene3D" id="3.10.10.10">
    <property type="entry name" value="HIV Type 1 Reverse Transcriptase, subunit A, domain 1"/>
    <property type="match status" value="1"/>
</dbReference>
<evidence type="ECO:0000256" key="2">
    <source>
        <dbReference type="ARBA" id="ARBA00022695"/>
    </source>
</evidence>
<dbReference type="Gene3D" id="3.30.70.270">
    <property type="match status" value="2"/>
</dbReference>
<proteinExistence type="predicted"/>
<organism evidence="8 9">
    <name type="scientific">Striga hermonthica</name>
    <name type="common">Purple witchweed</name>
    <name type="synonym">Buchnera hermonthica</name>
    <dbReference type="NCBI Taxonomy" id="68872"/>
    <lineage>
        <taxon>Eukaryota</taxon>
        <taxon>Viridiplantae</taxon>
        <taxon>Streptophyta</taxon>
        <taxon>Embryophyta</taxon>
        <taxon>Tracheophyta</taxon>
        <taxon>Spermatophyta</taxon>
        <taxon>Magnoliopsida</taxon>
        <taxon>eudicotyledons</taxon>
        <taxon>Gunneridae</taxon>
        <taxon>Pentapetalae</taxon>
        <taxon>asterids</taxon>
        <taxon>lamiids</taxon>
        <taxon>Lamiales</taxon>
        <taxon>Orobanchaceae</taxon>
        <taxon>Buchnereae</taxon>
        <taxon>Striga</taxon>
    </lineage>
</organism>
<dbReference type="InterPro" id="IPR050951">
    <property type="entry name" value="Retrovirus_Pol_polyprotein"/>
</dbReference>
<evidence type="ECO:0000313" key="9">
    <source>
        <dbReference type="Proteomes" id="UP001153555"/>
    </source>
</evidence>
<keyword evidence="9" id="KW-1185">Reference proteome</keyword>
<feature type="domain" description="Reverse transcriptase" evidence="7">
    <location>
        <begin position="531"/>
        <end position="710"/>
    </location>
</feature>
<feature type="compositionally biased region" description="Basic residues" evidence="6">
    <location>
        <begin position="14"/>
        <end position="24"/>
    </location>
</feature>
<evidence type="ECO:0000256" key="4">
    <source>
        <dbReference type="ARBA" id="ARBA00022759"/>
    </source>
</evidence>
<dbReference type="EMBL" id="CACSLK010027752">
    <property type="protein sequence ID" value="CAA0828772.1"/>
    <property type="molecule type" value="Genomic_DNA"/>
</dbReference>
<evidence type="ECO:0000256" key="3">
    <source>
        <dbReference type="ARBA" id="ARBA00022722"/>
    </source>
</evidence>
<keyword evidence="4" id="KW-0255">Endonuclease</keyword>
<evidence type="ECO:0000259" key="7">
    <source>
        <dbReference type="PROSITE" id="PS50878"/>
    </source>
</evidence>
<feature type="compositionally biased region" description="Basic and acidic residues" evidence="6">
    <location>
        <begin position="152"/>
        <end position="162"/>
    </location>
</feature>
<dbReference type="InterPro" id="IPR043128">
    <property type="entry name" value="Rev_trsase/Diguanyl_cyclase"/>
</dbReference>
<dbReference type="Proteomes" id="UP001153555">
    <property type="component" value="Unassembled WGS sequence"/>
</dbReference>
<dbReference type="Pfam" id="PF00078">
    <property type="entry name" value="RVT_1"/>
    <property type="match status" value="1"/>
</dbReference>
<dbReference type="GO" id="GO:0004519">
    <property type="term" value="F:endonuclease activity"/>
    <property type="evidence" value="ECO:0007669"/>
    <property type="project" value="UniProtKB-KW"/>
</dbReference>
<dbReference type="GO" id="GO:0016779">
    <property type="term" value="F:nucleotidyltransferase activity"/>
    <property type="evidence" value="ECO:0007669"/>
    <property type="project" value="UniProtKB-KW"/>
</dbReference>
<gene>
    <name evidence="8" type="ORF">SHERM_24467</name>
</gene>
<evidence type="ECO:0000256" key="6">
    <source>
        <dbReference type="SAM" id="MobiDB-lite"/>
    </source>
</evidence>
<keyword evidence="5" id="KW-0511">Multifunctional enzyme</keyword>
<feature type="region of interest" description="Disordered" evidence="6">
    <location>
        <begin position="393"/>
        <end position="436"/>
    </location>
</feature>
<dbReference type="AlphaFoldDB" id="A0A9N7RGQ8"/>
<comment type="caution">
    <text evidence="8">The sequence shown here is derived from an EMBL/GenBank/DDBJ whole genome shotgun (WGS) entry which is preliminary data.</text>
</comment>
<feature type="compositionally biased region" description="Basic residues" evidence="6">
    <location>
        <begin position="212"/>
        <end position="221"/>
    </location>
</feature>
<name>A0A9N7RGQ8_STRHE</name>
<feature type="region of interest" description="Disordered" evidence="6">
    <location>
        <begin position="146"/>
        <end position="223"/>
    </location>
</feature>
<dbReference type="InterPro" id="IPR043502">
    <property type="entry name" value="DNA/RNA_pol_sf"/>
</dbReference>
<sequence length="934" mass="106508">GMSQPEPKKEQSRPRGRSPKRSSPKRSEQRRASPRRRSGDTKREKRDEWQRRPMVFERQRYHNFTPLRKDMTEVLEAMEQKMSTEDVTWPKTRFTGPHRPRSDLYCRFHKDYSHTTENCRHLKDEIDRLIRAGYLKEFVYHDRVRGKGRRRCREDSEERSDRDEEGDGGDGRGKRARKEGDRDGQGRGAPLKRGTIYMISGGPTDGDSNRSRKEHARAVKRKREEVGITTRMPIISFKAEDAEGVVLPHNDALVITAEVAGFDVKRVFIDTGSSVDVMFYDCFVQINNELNTELKPVATALYGFNGGEVMPMGEVSLPVALGSGELRKVRMVRFVVVGAESSYNIIMGRTSLNAFQAVVSTYHMTIKYQVGENVGEIAGDQLTSRSCYQTTVSNNKQLAKRQAESKGEEINRPGGSRSKEEKQKVDKGKEKMDIQPGEEVEEIQMIEGCEGRKFRIGKDLEEPIRSRLIDLVREFADIFAYTAEELTGISAEVIEHRLNIDLSVRPVKQKRRHHGAEMDKIIEQEVEKLLGAGHIKEIQFPEWLSNTVMVSKSEGKWRMCIDFRDLNKACPKDLYPLPRIDQLVDSTAGCELLSLMDASQGYHQIPLAREDMKRVSFVTSRGTYCYVVMPFGLKNAGATYQRLVDKIFKEQLGRNMEVYVDDMLVKSKEELDHVQDLKETFLTLRRYGMKFNPAKCSFGVRSGKFLGYLVTKRGIEVNPEKVRAVMEMKSPASVKEVQILAGRIAGLSRFISKVAEKSCPLFKTLKKSARFQWTEEAQKAFEELRGVLANLPLCAKPVQGEELVLYISIGERAVSSVLLREEGTAQLPIYYVSRVMQGAETRYSEIEKCALAVVVTARKLRPYFLNHKVKVRTNMLLGETLGRPSVSGRLVKWAVELSEYSLMYEPRRAIKAQVLADFIQEGTKVEEESEGLWQ</sequence>
<evidence type="ECO:0000313" key="8">
    <source>
        <dbReference type="EMBL" id="CAA0828772.1"/>
    </source>
</evidence>
<accession>A0A9N7RGQ8</accession>
<dbReference type="InterPro" id="IPR021109">
    <property type="entry name" value="Peptidase_aspartic_dom_sf"/>
</dbReference>
<feature type="region of interest" description="Disordered" evidence="6">
    <location>
        <begin position="1"/>
        <end position="51"/>
    </location>
</feature>
<dbReference type="Pfam" id="PF17919">
    <property type="entry name" value="RT_RNaseH_2"/>
    <property type="match status" value="1"/>
</dbReference>
<dbReference type="CDD" id="cd01647">
    <property type="entry name" value="RT_LTR"/>
    <property type="match status" value="1"/>
</dbReference>
<feature type="compositionally biased region" description="Basic and acidic residues" evidence="6">
    <location>
        <begin position="25"/>
        <end position="51"/>
    </location>
</feature>
<dbReference type="InterPro" id="IPR000477">
    <property type="entry name" value="RT_dom"/>
</dbReference>
<feature type="compositionally biased region" description="Basic and acidic residues" evidence="6">
    <location>
        <begin position="1"/>
        <end position="13"/>
    </location>
</feature>